<feature type="compositionally biased region" description="Polar residues" evidence="1">
    <location>
        <begin position="54"/>
        <end position="77"/>
    </location>
</feature>
<gene>
    <name evidence="2" type="ORF">B0H66DRAFT_560105</name>
</gene>
<proteinExistence type="predicted"/>
<protein>
    <submittedName>
        <fullName evidence="2">Uncharacterized protein</fullName>
    </submittedName>
</protein>
<name>A0AAE0M1U8_9PEZI</name>
<keyword evidence="3" id="KW-1185">Reference proteome</keyword>
<sequence>MYKITDQPVLSCRNDATSATAPIPIPGRTSIPSWRSTASWSSSLGTSPSDSTRCRLNTSKLPRNSGYATQNHTSNVSPEDHASSKFGADIATEKAAIDNLPKSIPLPSREDLQAFKMDPDQAFLSRYKEIQPELQRLLQKQMMTAQKSLKKLFQPSGNSSKTKRNLGLTMSIRLMTVGQTFSDAKPAIVIFAHGGEQTSSSLENLLRQPLVRQLYRPEDGITPNFEVIVVGEGPRKRFSRELSAAFDHSSLNNTVVTYCGAKIHFETTGSNTRPAYANATLGGVVKLTFGPRDFALVGMTAGHVLEDLFSSDEDEDEDDDTLDTSSHRYSQRRLLGKLVYPTMNPNPTDDEDEDEDIKIPSLDWALFEMNPTLKIKPNVLPRQGHGPGDMYQCHRPPPPRRRRSSQNSNPLRLHENCMTTAPPESFPSMEPISVVMVTSSNHKGIMLGELSHLPARIMLNPDHGCVEAYLVSLHDDSVQDGHSGAWIINPISCEVYGHVVATDITGDAYMIPLHSSLAEMKSLLPGIESVDLPTTADLVDLALRGSSSRTDSDLSHHSSSSTDDTTTTGRNQRDPASLSRNITDQGGRGPPQQHSTQGKGKERDDDSRDRRVSEVISLCESSDMNKVNRLLDLSLAAFDSDSGYGSVDTVNTPMKDLFVDYDDDDYGGDDGQQKERVGMGRRQGFWEGEVEEEACAVW</sequence>
<feature type="compositionally biased region" description="Low complexity" evidence="1">
    <location>
        <begin position="30"/>
        <end position="51"/>
    </location>
</feature>
<feature type="compositionally biased region" description="Basic and acidic residues" evidence="1">
    <location>
        <begin position="599"/>
        <end position="611"/>
    </location>
</feature>
<accession>A0AAE0M1U8</accession>
<comment type="caution">
    <text evidence="2">The sequence shown here is derived from an EMBL/GenBank/DDBJ whole genome shotgun (WGS) entry which is preliminary data.</text>
</comment>
<evidence type="ECO:0000313" key="2">
    <source>
        <dbReference type="EMBL" id="KAK3316007.1"/>
    </source>
</evidence>
<feature type="region of interest" description="Disordered" evidence="1">
    <location>
        <begin position="546"/>
        <end position="611"/>
    </location>
</feature>
<reference evidence="2" key="1">
    <citation type="journal article" date="2023" name="Mol. Phylogenet. Evol.">
        <title>Genome-scale phylogeny and comparative genomics of the fungal order Sordariales.</title>
        <authorList>
            <person name="Hensen N."/>
            <person name="Bonometti L."/>
            <person name="Westerberg I."/>
            <person name="Brannstrom I.O."/>
            <person name="Guillou S."/>
            <person name="Cros-Aarteil S."/>
            <person name="Calhoun S."/>
            <person name="Haridas S."/>
            <person name="Kuo A."/>
            <person name="Mondo S."/>
            <person name="Pangilinan J."/>
            <person name="Riley R."/>
            <person name="LaButti K."/>
            <person name="Andreopoulos B."/>
            <person name="Lipzen A."/>
            <person name="Chen C."/>
            <person name="Yan M."/>
            <person name="Daum C."/>
            <person name="Ng V."/>
            <person name="Clum A."/>
            <person name="Steindorff A."/>
            <person name="Ohm R.A."/>
            <person name="Martin F."/>
            <person name="Silar P."/>
            <person name="Natvig D.O."/>
            <person name="Lalanne C."/>
            <person name="Gautier V."/>
            <person name="Ament-Velasquez S.L."/>
            <person name="Kruys A."/>
            <person name="Hutchinson M.I."/>
            <person name="Powell A.J."/>
            <person name="Barry K."/>
            <person name="Miller A.N."/>
            <person name="Grigoriev I.V."/>
            <person name="Debuchy R."/>
            <person name="Gladieux P."/>
            <person name="Hiltunen Thoren M."/>
            <person name="Johannesson H."/>
        </authorList>
    </citation>
    <scope>NUCLEOTIDE SEQUENCE</scope>
    <source>
        <strain evidence="2">CBS 118394</strain>
    </source>
</reference>
<dbReference type="Proteomes" id="UP001283341">
    <property type="component" value="Unassembled WGS sequence"/>
</dbReference>
<evidence type="ECO:0000313" key="3">
    <source>
        <dbReference type="Proteomes" id="UP001283341"/>
    </source>
</evidence>
<organism evidence="2 3">
    <name type="scientific">Apodospora peruviana</name>
    <dbReference type="NCBI Taxonomy" id="516989"/>
    <lineage>
        <taxon>Eukaryota</taxon>
        <taxon>Fungi</taxon>
        <taxon>Dikarya</taxon>
        <taxon>Ascomycota</taxon>
        <taxon>Pezizomycotina</taxon>
        <taxon>Sordariomycetes</taxon>
        <taxon>Sordariomycetidae</taxon>
        <taxon>Sordariales</taxon>
        <taxon>Lasiosphaeriaceae</taxon>
        <taxon>Apodospora</taxon>
    </lineage>
</organism>
<feature type="compositionally biased region" description="Low complexity" evidence="1">
    <location>
        <begin position="557"/>
        <end position="569"/>
    </location>
</feature>
<evidence type="ECO:0000256" key="1">
    <source>
        <dbReference type="SAM" id="MobiDB-lite"/>
    </source>
</evidence>
<dbReference type="EMBL" id="JAUEDM010000005">
    <property type="protein sequence ID" value="KAK3316007.1"/>
    <property type="molecule type" value="Genomic_DNA"/>
</dbReference>
<reference evidence="2" key="2">
    <citation type="submission" date="2023-06" db="EMBL/GenBank/DDBJ databases">
        <authorList>
            <consortium name="Lawrence Berkeley National Laboratory"/>
            <person name="Haridas S."/>
            <person name="Hensen N."/>
            <person name="Bonometti L."/>
            <person name="Westerberg I."/>
            <person name="Brannstrom I.O."/>
            <person name="Guillou S."/>
            <person name="Cros-Aarteil S."/>
            <person name="Calhoun S."/>
            <person name="Kuo A."/>
            <person name="Mondo S."/>
            <person name="Pangilinan J."/>
            <person name="Riley R."/>
            <person name="Labutti K."/>
            <person name="Andreopoulos B."/>
            <person name="Lipzen A."/>
            <person name="Chen C."/>
            <person name="Yanf M."/>
            <person name="Daum C."/>
            <person name="Ng V."/>
            <person name="Clum A."/>
            <person name="Steindorff A."/>
            <person name="Ohm R."/>
            <person name="Martin F."/>
            <person name="Silar P."/>
            <person name="Natvig D."/>
            <person name="Lalanne C."/>
            <person name="Gautier V."/>
            <person name="Ament-Velasquez S.L."/>
            <person name="Kruys A."/>
            <person name="Hutchinson M.I."/>
            <person name="Powell A.J."/>
            <person name="Barry K."/>
            <person name="Miller A.N."/>
            <person name="Grigoriev I.V."/>
            <person name="Debuchy R."/>
            <person name="Gladieux P."/>
            <person name="Thoren M.H."/>
            <person name="Johannesson H."/>
        </authorList>
    </citation>
    <scope>NUCLEOTIDE SEQUENCE</scope>
    <source>
        <strain evidence="2">CBS 118394</strain>
    </source>
</reference>
<feature type="region of interest" description="Disordered" evidence="1">
    <location>
        <begin position="377"/>
        <end position="413"/>
    </location>
</feature>
<feature type="region of interest" description="Disordered" evidence="1">
    <location>
        <begin position="15"/>
        <end position="83"/>
    </location>
</feature>
<dbReference type="AlphaFoldDB" id="A0AAE0M1U8"/>